<proteinExistence type="predicted"/>
<protein>
    <submittedName>
        <fullName evidence="2">Uncharacterized protein</fullName>
    </submittedName>
</protein>
<sequence length="98" mass="10938">MPLLLLKFNQGMPATGMAGWFCGAVTIHAAAGIGRKNNTWRPTPGGNASWVDNLPDERLSQHQWPTSRPMFGSESFTLTFANEREWQVPLIWGRQALN</sequence>
<reference evidence="2 3" key="1">
    <citation type="submission" date="2016-07" db="EMBL/GenBank/DDBJ databases">
        <title>Pervasive Adenine N6-methylation of Active Genes in Fungi.</title>
        <authorList>
            <consortium name="DOE Joint Genome Institute"/>
            <person name="Mondo S.J."/>
            <person name="Dannebaum R.O."/>
            <person name="Kuo R.C."/>
            <person name="Labutti K."/>
            <person name="Haridas S."/>
            <person name="Kuo A."/>
            <person name="Salamov A."/>
            <person name="Ahrendt S.R."/>
            <person name="Lipzen A."/>
            <person name="Sullivan W."/>
            <person name="Andreopoulos W.B."/>
            <person name="Clum A."/>
            <person name="Lindquist E."/>
            <person name="Daum C."/>
            <person name="Ramamoorthy G.K."/>
            <person name="Gryganskyi A."/>
            <person name="Culley D."/>
            <person name="Magnuson J.K."/>
            <person name="James T.Y."/>
            <person name="O'Malley M.A."/>
            <person name="Stajich J.E."/>
            <person name="Spatafora J.W."/>
            <person name="Visel A."/>
            <person name="Grigoriev I.V."/>
        </authorList>
    </citation>
    <scope>NUCLEOTIDE SEQUENCE [LARGE SCALE GENOMIC DNA]</scope>
    <source>
        <strain evidence="2 3">PL171</strain>
    </source>
</reference>
<comment type="caution">
    <text evidence="2">The sequence shown here is derived from an EMBL/GenBank/DDBJ whole genome shotgun (WGS) entry which is preliminary data.</text>
</comment>
<keyword evidence="1" id="KW-1133">Transmembrane helix</keyword>
<evidence type="ECO:0000313" key="3">
    <source>
        <dbReference type="Proteomes" id="UP000193411"/>
    </source>
</evidence>
<feature type="transmembrane region" description="Helical" evidence="1">
    <location>
        <begin position="12"/>
        <end position="31"/>
    </location>
</feature>
<dbReference type="EMBL" id="MCFL01000026">
    <property type="protein sequence ID" value="ORZ34755.1"/>
    <property type="molecule type" value="Genomic_DNA"/>
</dbReference>
<gene>
    <name evidence="2" type="ORF">BCR44DRAFT_1143169</name>
</gene>
<accession>A0A1Y2HJK4</accession>
<keyword evidence="1" id="KW-0812">Transmembrane</keyword>
<dbReference type="Proteomes" id="UP000193411">
    <property type="component" value="Unassembled WGS sequence"/>
</dbReference>
<keyword evidence="3" id="KW-1185">Reference proteome</keyword>
<dbReference type="AlphaFoldDB" id="A0A1Y2HJK4"/>
<evidence type="ECO:0000256" key="1">
    <source>
        <dbReference type="SAM" id="Phobius"/>
    </source>
</evidence>
<keyword evidence="1" id="KW-0472">Membrane</keyword>
<evidence type="ECO:0000313" key="2">
    <source>
        <dbReference type="EMBL" id="ORZ34755.1"/>
    </source>
</evidence>
<name>A0A1Y2HJK4_9FUNG</name>
<organism evidence="2 3">
    <name type="scientific">Catenaria anguillulae PL171</name>
    <dbReference type="NCBI Taxonomy" id="765915"/>
    <lineage>
        <taxon>Eukaryota</taxon>
        <taxon>Fungi</taxon>
        <taxon>Fungi incertae sedis</taxon>
        <taxon>Blastocladiomycota</taxon>
        <taxon>Blastocladiomycetes</taxon>
        <taxon>Blastocladiales</taxon>
        <taxon>Catenariaceae</taxon>
        <taxon>Catenaria</taxon>
    </lineage>
</organism>